<dbReference type="Gene3D" id="2.60.40.60">
    <property type="entry name" value="Cadherins"/>
    <property type="match status" value="3"/>
</dbReference>
<comment type="caution">
    <text evidence="9">The sequence shown here is derived from an EMBL/GenBank/DDBJ whole genome shotgun (WGS) entry which is preliminary data.</text>
</comment>
<dbReference type="GO" id="GO:0007043">
    <property type="term" value="P:cell-cell junction assembly"/>
    <property type="evidence" value="ECO:0007669"/>
    <property type="project" value="TreeGrafter"/>
</dbReference>
<protein>
    <recommendedName>
        <fullName evidence="8">Cadherin domain-containing protein</fullName>
    </recommendedName>
</protein>
<dbReference type="PROSITE" id="PS50268">
    <property type="entry name" value="CADHERIN_2"/>
    <property type="match status" value="3"/>
</dbReference>
<dbReference type="PRINTS" id="PR00205">
    <property type="entry name" value="CADHERIN"/>
</dbReference>
<dbReference type="SMART" id="SM00112">
    <property type="entry name" value="CA"/>
    <property type="match status" value="2"/>
</dbReference>
<dbReference type="GO" id="GO:0007156">
    <property type="term" value="P:homophilic cell adhesion via plasma membrane adhesion molecules"/>
    <property type="evidence" value="ECO:0007669"/>
    <property type="project" value="InterPro"/>
</dbReference>
<dbReference type="InterPro" id="IPR039808">
    <property type="entry name" value="Cadherin"/>
</dbReference>
<evidence type="ECO:0000256" key="2">
    <source>
        <dbReference type="ARBA" id="ARBA00022737"/>
    </source>
</evidence>
<evidence type="ECO:0000313" key="10">
    <source>
        <dbReference type="Proteomes" id="UP000518266"/>
    </source>
</evidence>
<dbReference type="SUPFAM" id="SSF49313">
    <property type="entry name" value="Cadherin-like"/>
    <property type="match status" value="3"/>
</dbReference>
<feature type="chain" id="PRO_5029888769" description="Cadherin domain-containing protein" evidence="7">
    <location>
        <begin position="21"/>
        <end position="1951"/>
    </location>
</feature>
<feature type="domain" description="Cadherin" evidence="8">
    <location>
        <begin position="1870"/>
        <end position="1932"/>
    </location>
</feature>
<sequence>MITRNLLLLVSLCLWRGSQEVPQPEERSGWIALTEARGEQRYGPMGCKRGCECNAVVTLRNLISHEQAADTGSYSHSKILLNHAASSVANKERQAFKPKREVDSVNKKEVTPHILAYSKELNQDAKKVKNNTKNAETSIKTGRSEKTFAIHHKPELHANKTKFKSGSRTRSRPDLGVYTTGVPGKGFSIDSNRKLNLSGSYGVLKLLSKENLIRIVNSQMQSVPSLSFPSKGSRSRKRDLIDVNHRELEAQKVPRQDMVVTQLQTGFDDQTAFPYLSPVTTPDMNREQGANTRVNPISEVNPALSKGQGSMGMQGSGGGDSKSKRLVRLLSTPHSEVIITPERELPISQTEPPFTSTKHLPQYLPSETNDSPPSVLTMQPEGERPGIGAADPHRDPLKESVLAAQTELSTAQYPADEDNKLVNSSHVLRLHPAPAWSHDTKDMGTQAVDPENVNGLVFEEAEVEEEERDNMEGQGPRSRSRRSWIWNQFFVIEEYAGPEPVLIGRLHTDMDRNDGRTKYVLRGEGAGSVFVIDEKTGNIHVTKPLDREEKDEYRLVATATDRQTDRALEPSSQFIIRVQDINDNPPIFDDGPYIAIVPEMANIGTSIIQVTATDADDPTYGNSARLVYTLVQGQQHFSVDPQTGECVYTFVELGKRLFPFARNASSWSPMLTFVCVLPPGILRTAVPDMDRETQDQYLVLLQAKDMGGHLGGLSGTTTVTVRLTDVNDNPPRFTQSDPETPAQKLIQPTPKGYPTFLEQAQVVKNAKILERLKEAQNIGRLRYHKKCKDDLYNRFLEVTKNSGQTLKAEKEAAKKKRRRTCSDFSAASACSSTSSRSVQLLYKNVCILCNQPAQIYKTRPEEARKRYRVPDNLTADRLKASLRKTAQSRRDDWGTEVVGRLEGINDLVAEETLYHLRCKTLFETGGHYSKTEDRGQRKRGQKKIDEEREAVFVEFCDWLDSELEHGVMTLDQVHEKLQQLDPSPDKSLSYSKYWLKKKLQDKFHDTLYFTSQERRADVLCLKDDTDNILREHHANLEHGDEKTQIIKTALKFVCNDIAMVDLDPKSYPTAHSMTDIQSQLALVPESLQMFLRPIGNTPFHSMGWMKVTSPAPSLPDPQTTAAVHRVKLKALDKAKILRGAEVKILPFTNRTRTGINTITFLPITELASSVTQDQLLLTPGDTLWAAGWVIKAQDPEFPHSNWNGWMKSIHADDVKQRTQIIEGDPNDLNTIFTTLKECTRLSADRVTIAIRAHLLIDAAIYQHIMKHAFTEEELGEMRTFMEKVADGKMGARHTDPVVALFEQRFEETFKRLAEGGRTPALWVQYHYMVDVIKVFIRTERLADHNGHLCCIVSRMLDIFAAAGHHQYAKGARLYCQLMKQLETLPAYKETFESFTAHGNHVVRYSSHDWSGTWCDICIEQTLMKSAKSEGGLSRGRMRHSDSGHKCWVLTLNHFSNVNQRMEESVKKHAPLHRDLGKTQMKRDAEAIDLALQWFEENNPFDPDRDKELLVSFSTGFRSTGDDPVNAERAAEIGREMQIKLDGQSVTSTMEVKSKVQALSSLRKIPKINEKKIHLDSLKLFNRLIIFAQRDMTVETSLAYELTPFPLKHNITVEQCDNDADTSIVREALATATDDSVEVRAEDADVLVMLVHHIPSTNHPLFFTTSKGSYDVRRIREALSERERCYLLFCHAFTGCDTVSAIAGHGKTTLFDRFCAGDIDEHMDIFLDTQATKDAVIQAGTTIFQYIYHAPGTALGEIRHNMFSRKAAAGLIKPETLPPTEGAAAQHSLRAYLLTQDWILLQSMSLNPSDYGWTLGVHGYEPVPTLDPMAPEELLQFTSCNCNGDCSNRRCSCKRNGVKCISACGVCMWSFSVSELAIPGAEIGRISATDADLGENAKLEYTILEGETGETFNITGVNQEAVITLNKERRVMYRKVFKGKSKKGGGVKKKSR</sequence>
<organism evidence="9 10">
    <name type="scientific">Dissostichus mawsoni</name>
    <name type="common">Antarctic cod</name>
    <dbReference type="NCBI Taxonomy" id="36200"/>
    <lineage>
        <taxon>Eukaryota</taxon>
        <taxon>Metazoa</taxon>
        <taxon>Chordata</taxon>
        <taxon>Craniata</taxon>
        <taxon>Vertebrata</taxon>
        <taxon>Euteleostomi</taxon>
        <taxon>Actinopterygii</taxon>
        <taxon>Neopterygii</taxon>
        <taxon>Teleostei</taxon>
        <taxon>Neoteleostei</taxon>
        <taxon>Acanthomorphata</taxon>
        <taxon>Eupercaria</taxon>
        <taxon>Perciformes</taxon>
        <taxon>Notothenioidei</taxon>
        <taxon>Nototheniidae</taxon>
        <taxon>Dissostichus</taxon>
    </lineage>
</organism>
<dbReference type="InterPro" id="IPR020894">
    <property type="entry name" value="Cadherin_CS"/>
</dbReference>
<evidence type="ECO:0000313" key="9">
    <source>
        <dbReference type="EMBL" id="KAF3858620.1"/>
    </source>
</evidence>
<dbReference type="InterPro" id="IPR015919">
    <property type="entry name" value="Cadherin-like_sf"/>
</dbReference>
<keyword evidence="2" id="KW-0677">Repeat</keyword>
<dbReference type="Pfam" id="PF00028">
    <property type="entry name" value="Cadherin"/>
    <property type="match status" value="3"/>
</dbReference>
<dbReference type="PROSITE" id="PS00232">
    <property type="entry name" value="CADHERIN_1"/>
    <property type="match status" value="2"/>
</dbReference>
<dbReference type="EMBL" id="JAAKFY010000004">
    <property type="protein sequence ID" value="KAF3858620.1"/>
    <property type="molecule type" value="Genomic_DNA"/>
</dbReference>
<evidence type="ECO:0000256" key="7">
    <source>
        <dbReference type="SAM" id="SignalP"/>
    </source>
</evidence>
<feature type="signal peptide" evidence="7">
    <location>
        <begin position="1"/>
        <end position="20"/>
    </location>
</feature>
<dbReference type="GO" id="GO:0008013">
    <property type="term" value="F:beta-catenin binding"/>
    <property type="evidence" value="ECO:0007669"/>
    <property type="project" value="TreeGrafter"/>
</dbReference>
<dbReference type="GO" id="GO:0016339">
    <property type="term" value="P:calcium-dependent cell-cell adhesion via plasma membrane cell adhesion molecules"/>
    <property type="evidence" value="ECO:0007669"/>
    <property type="project" value="TreeGrafter"/>
</dbReference>
<dbReference type="InterPro" id="IPR002126">
    <property type="entry name" value="Cadherin-like_dom"/>
</dbReference>
<keyword evidence="10" id="KW-1185">Reference proteome</keyword>
<name>A0A7J5ZAP3_DISMA</name>
<proteinExistence type="predicted"/>
<reference evidence="9 10" key="1">
    <citation type="submission" date="2020-03" db="EMBL/GenBank/DDBJ databases">
        <title>Dissostichus mawsoni Genome sequencing and assembly.</title>
        <authorList>
            <person name="Park H."/>
        </authorList>
    </citation>
    <scope>NUCLEOTIDE SEQUENCE [LARGE SCALE GENOMIC DNA]</scope>
    <source>
        <strain evidence="9">DM0001</strain>
        <tissue evidence="9">Muscle</tissue>
    </source>
</reference>
<evidence type="ECO:0000256" key="3">
    <source>
        <dbReference type="ARBA" id="ARBA00022837"/>
    </source>
</evidence>
<evidence type="ECO:0000256" key="1">
    <source>
        <dbReference type="ARBA" id="ARBA00004370"/>
    </source>
</evidence>
<comment type="subcellular location">
    <subcellularLocation>
        <location evidence="1">Membrane</location>
    </subcellularLocation>
</comment>
<dbReference type="GO" id="GO:0016477">
    <property type="term" value="P:cell migration"/>
    <property type="evidence" value="ECO:0007669"/>
    <property type="project" value="TreeGrafter"/>
</dbReference>
<dbReference type="PANTHER" id="PTHR24027:SF272">
    <property type="entry name" value="CADHERIN-24"/>
    <property type="match status" value="1"/>
</dbReference>
<dbReference type="GO" id="GO:0044331">
    <property type="term" value="P:cell-cell adhesion mediated by cadherin"/>
    <property type="evidence" value="ECO:0007669"/>
    <property type="project" value="TreeGrafter"/>
</dbReference>
<dbReference type="GO" id="GO:0005912">
    <property type="term" value="C:adherens junction"/>
    <property type="evidence" value="ECO:0007669"/>
    <property type="project" value="TreeGrafter"/>
</dbReference>
<feature type="domain" description="Cadherin" evidence="8">
    <location>
        <begin position="508"/>
        <end position="588"/>
    </location>
</feature>
<feature type="compositionally biased region" description="Polar residues" evidence="6">
    <location>
        <begin position="366"/>
        <end position="377"/>
    </location>
</feature>
<keyword evidence="4" id="KW-0472">Membrane</keyword>
<evidence type="ECO:0000256" key="4">
    <source>
        <dbReference type="ARBA" id="ARBA00023136"/>
    </source>
</evidence>
<dbReference type="CDD" id="cd11304">
    <property type="entry name" value="Cadherin_repeat"/>
    <property type="match status" value="3"/>
</dbReference>
<gene>
    <name evidence="9" type="ORF">F7725_011821</name>
</gene>
<dbReference type="GO" id="GO:0045296">
    <property type="term" value="F:cadherin binding"/>
    <property type="evidence" value="ECO:0007669"/>
    <property type="project" value="TreeGrafter"/>
</dbReference>
<keyword evidence="3 5" id="KW-0106">Calcium</keyword>
<keyword evidence="7" id="KW-0732">Signal</keyword>
<accession>A0A7J5ZAP3</accession>
<feature type="region of interest" description="Disordered" evidence="6">
    <location>
        <begin position="366"/>
        <end position="394"/>
    </location>
</feature>
<dbReference type="GO" id="GO:0016342">
    <property type="term" value="C:catenin complex"/>
    <property type="evidence" value="ECO:0007669"/>
    <property type="project" value="TreeGrafter"/>
</dbReference>
<feature type="domain" description="Cadherin" evidence="8">
    <location>
        <begin position="589"/>
        <end position="733"/>
    </location>
</feature>
<dbReference type="GO" id="GO:0000902">
    <property type="term" value="P:cell morphogenesis"/>
    <property type="evidence" value="ECO:0007669"/>
    <property type="project" value="TreeGrafter"/>
</dbReference>
<dbReference type="FunFam" id="2.60.40.60:FF:000009">
    <property type="entry name" value="Cadherin 24"/>
    <property type="match status" value="1"/>
</dbReference>
<dbReference type="PANTHER" id="PTHR24027">
    <property type="entry name" value="CADHERIN-23"/>
    <property type="match status" value="1"/>
</dbReference>
<dbReference type="FunFam" id="2.60.40.60:FF:000288">
    <property type="entry name" value="cadherin-12 isoform X2"/>
    <property type="match status" value="1"/>
</dbReference>
<evidence type="ECO:0000259" key="8">
    <source>
        <dbReference type="PROSITE" id="PS50268"/>
    </source>
</evidence>
<dbReference type="GO" id="GO:0005509">
    <property type="term" value="F:calcium ion binding"/>
    <property type="evidence" value="ECO:0007669"/>
    <property type="project" value="UniProtKB-UniRule"/>
</dbReference>
<evidence type="ECO:0000256" key="6">
    <source>
        <dbReference type="SAM" id="MobiDB-lite"/>
    </source>
</evidence>
<dbReference type="OrthoDB" id="6079678at2759"/>
<evidence type="ECO:0000256" key="5">
    <source>
        <dbReference type="PROSITE-ProRule" id="PRU00043"/>
    </source>
</evidence>
<dbReference type="Proteomes" id="UP000518266">
    <property type="component" value="Unassembled WGS sequence"/>
</dbReference>
<dbReference type="GO" id="GO:0034332">
    <property type="term" value="P:adherens junction organization"/>
    <property type="evidence" value="ECO:0007669"/>
    <property type="project" value="TreeGrafter"/>
</dbReference>